<feature type="compositionally biased region" description="Polar residues" evidence="2">
    <location>
        <begin position="1668"/>
        <end position="1685"/>
    </location>
</feature>
<feature type="compositionally biased region" description="Basic and acidic residues" evidence="2">
    <location>
        <begin position="453"/>
        <end position="475"/>
    </location>
</feature>
<protein>
    <submittedName>
        <fullName evidence="3">Uncharacterized protein</fullName>
    </submittedName>
</protein>
<feature type="region of interest" description="Disordered" evidence="2">
    <location>
        <begin position="1594"/>
        <end position="1708"/>
    </location>
</feature>
<evidence type="ECO:0000313" key="3">
    <source>
        <dbReference type="EMBL" id="KAF6041099.1"/>
    </source>
</evidence>
<organism evidence="3 4">
    <name type="scientific">Bugula neritina</name>
    <name type="common">Brown bryozoan</name>
    <name type="synonym">Sertularia neritina</name>
    <dbReference type="NCBI Taxonomy" id="10212"/>
    <lineage>
        <taxon>Eukaryota</taxon>
        <taxon>Metazoa</taxon>
        <taxon>Spiralia</taxon>
        <taxon>Lophotrochozoa</taxon>
        <taxon>Bryozoa</taxon>
        <taxon>Gymnolaemata</taxon>
        <taxon>Cheilostomatida</taxon>
        <taxon>Flustrina</taxon>
        <taxon>Buguloidea</taxon>
        <taxon>Bugulidae</taxon>
        <taxon>Bugula</taxon>
    </lineage>
</organism>
<dbReference type="OrthoDB" id="6156915at2759"/>
<feature type="coiled-coil region" evidence="1">
    <location>
        <begin position="1515"/>
        <end position="1577"/>
    </location>
</feature>
<dbReference type="GO" id="GO:0032982">
    <property type="term" value="C:myosin filament"/>
    <property type="evidence" value="ECO:0007669"/>
    <property type="project" value="TreeGrafter"/>
</dbReference>
<dbReference type="GO" id="GO:0000146">
    <property type="term" value="F:microfilament motor activity"/>
    <property type="evidence" value="ECO:0007669"/>
    <property type="project" value="TreeGrafter"/>
</dbReference>
<gene>
    <name evidence="3" type="ORF">EB796_000578</name>
</gene>
<dbReference type="GO" id="GO:0005737">
    <property type="term" value="C:cytoplasm"/>
    <property type="evidence" value="ECO:0007669"/>
    <property type="project" value="TreeGrafter"/>
</dbReference>
<feature type="compositionally biased region" description="Polar residues" evidence="2">
    <location>
        <begin position="1796"/>
        <end position="1811"/>
    </location>
</feature>
<dbReference type="PANTHER" id="PTHR45615:SF40">
    <property type="entry name" value="MYOSIN HEAVY CHAIN, NON-MUSCLE"/>
    <property type="match status" value="1"/>
</dbReference>
<dbReference type="Gene3D" id="1.10.418.10">
    <property type="entry name" value="Calponin-like domain"/>
    <property type="match status" value="1"/>
</dbReference>
<evidence type="ECO:0000256" key="1">
    <source>
        <dbReference type="SAM" id="Coils"/>
    </source>
</evidence>
<sequence length="1973" mass="220049">MAPHNIVTIYKEWVNSILCECGLQIQSISQLNTHNLLLKLYELLTNYQNETDLNLVDSATVFSQGDSESITSLLRLLRADGIRTTVQPSDLISGDFNSLLEIVWILILNYSIHCPGESSSHQRTPSIGTKLLLRWCSELLGGVCFDYRLSMTENMEKDVLHNIINNVTTLVSKEDEPEPCDYHEAIVEAERRLGVSSNLIRVCDNQTENLAVTVYISLLRRKRELIKAGHSPTLPTVLVDQQETQSMSRSRSRSCLSAHNEKTQQVLMDIERQLGLYQNGFTSSRISNSLSNPLSSSASKYQPIGDGCMTGSDQSRVPSTCSTSSVNSFKAAANIKMPSPITRAHGSFPNESYNGLKIDLQQLQQHESKRSVSSSTTPRQHGGSEADLSKTAEFNELLRQLKHKEKNGEIEKSSAQVEVQPDEKSDEDDGRHSPKSAPNTDEGFGTFTKTTPRGKDSASEGSNDHTDCEVDHLSGEQEPCSITEWWDKVEMPADITIIDSTAFQGIATTQSVSKVEEGREYDLVEDELMYMLDNIGMNGIKATSGLASAQETELRLLHILKERDDLVLSYHSALKELSKLTARMKDENHMLRQQLNMTDLSHNEIVLALEEQASDGRQLALSLQEDLTDTEVNVLARLREDKLILEDRLAALEHQYNCDLAKWKSELSIYKSKAGLSPESNGVTRENQMLKLQLEEMRSMFDVTVNQTQEECNSYLQTIERLKSEISNSKSPMSDVQLDAVANRQAEMERLYESMIHSLEGDNSKLAAELEELQKEVEQLKLGKQKDDKCCGTSQIVSDSGVGTDCAPQVNRSMNTSLCQSVKGTSTDEIRTAVKCVATDEDAEIVALKKQIADVESIMSREKGSQQLLERQNSELLDNHKRLVERLATVESQLQVTQHKFTTLQTVHNLVIGKNESLEKELSNVNGRLTVETSNIEKLRHQLTEQLEKSRRESLQLSEEVSSLHLRMESAQQEVAFYRQREVELSSELTQLTQERSDLQGKVNSLNSDMVHHKAQYMSQVLRVQQLEAAKAGLESQTEAFKQDSLELFKQLNEARQQKDDLHQQLESLHSQLNESVSNWKDKVKQQETESNQSKAELERQLSVEQTTSSTYKSELDKLGHEVNALRQQVKSAADVAECRKQEMNDVIRTAKLDANSGDVLEQLNSKLKSLQQQNAEYRFTTTHFRSENSQLQLRVNQLEELNRATEQRNAILQKELSTVQASLDDSYSSADAQLNLLDLSSSDLMSLNDTSELRNYILAAKRQLEMMQNKRAKTNIEYSRKIAEMETLVKGRSASSSDVPSTSDTDSKKPQSISGSDYMSSTTDFVKLPPKLDMSSSYSSAAVATDLVQQSLTGNVSSARPLGVVPVSPEVKPVTPVSLSDLSPISRASSGEEVKLDDTLSYKPVIQSNVRLSSPYLSSQSASSHDRLSSEMNRDYWLPRGAGRQILYEDLSDIELPGLPDLPDSLSRKVHSLTNRTDTSTPTHNLSPNNSKNSFHGSKLLSSSGKRESGSVKMSAIESENAALRAELEFINSDRTSLHKHMEHHISEHDALNETLDELERSLEEVYDSNKLLKDTLGDCNEFIQTNILHNNTSRFHRGQKPSQSTSARSRSVMDISRPRSVASGVRPHSVAPVVQPHHMTSVVRPHSVTPHHMTSSVRPHSVTPHHMTSSARPHSVTPTTRSHNSSHRARPHSTTPSHRATPFSVTFGSNEINTYYENEEKAGWSAQSDMNLTSSSEFNKLQQTNVSNYDCLLNSDTNSKSPSRRPPSASKATDLNHIIQHSLNRLNQINSDTELSSHVTSAPSRTSKYSSSADETDSEDEKYITANQHTPLWHSANHHTHVSPSANQHTAVSHLANQHTHVSHSANQHTHASLLATQHTSSSPFSKGDSFYTPERTPNRSAMLIEKLNGSYQPKTIENSLRSFRDTSFQSGTGSPLNSSTSKAKYNDGGPGPDEVKAVLPEPNRSKFSDV</sequence>
<feature type="coiled-coil region" evidence="1">
    <location>
        <begin position="756"/>
        <end position="783"/>
    </location>
</feature>
<dbReference type="SUPFAM" id="SSF47576">
    <property type="entry name" value="Calponin-homology domain, CH-domain"/>
    <property type="match status" value="1"/>
</dbReference>
<keyword evidence="4" id="KW-1185">Reference proteome</keyword>
<feature type="compositionally biased region" description="Polar residues" evidence="2">
    <location>
        <begin position="1602"/>
        <end position="1611"/>
    </location>
</feature>
<dbReference type="EMBL" id="VXIV02000079">
    <property type="protein sequence ID" value="KAF6041099.1"/>
    <property type="molecule type" value="Genomic_DNA"/>
</dbReference>
<reference evidence="3" key="1">
    <citation type="submission" date="2020-06" db="EMBL/GenBank/DDBJ databases">
        <title>Draft genome of Bugula neritina, a colonial animal packing powerful symbionts and potential medicines.</title>
        <authorList>
            <person name="Rayko M."/>
        </authorList>
    </citation>
    <scope>NUCLEOTIDE SEQUENCE [LARGE SCALE GENOMIC DNA]</scope>
    <source>
        <strain evidence="3">Kwan_BN1</strain>
    </source>
</reference>
<evidence type="ECO:0000256" key="2">
    <source>
        <dbReference type="SAM" id="MobiDB-lite"/>
    </source>
</evidence>
<feature type="region of interest" description="Disordered" evidence="2">
    <location>
        <begin position="1459"/>
        <end position="1515"/>
    </location>
</feature>
<feature type="region of interest" description="Disordered" evidence="2">
    <location>
        <begin position="1290"/>
        <end position="1321"/>
    </location>
</feature>
<dbReference type="Proteomes" id="UP000593567">
    <property type="component" value="Unassembled WGS sequence"/>
</dbReference>
<accession>A0A7J7KSI2</accession>
<feature type="compositionally biased region" description="Polar residues" evidence="2">
    <location>
        <begin position="364"/>
        <end position="379"/>
    </location>
</feature>
<keyword evidence="1" id="KW-0175">Coiled coil</keyword>
<evidence type="ECO:0000313" key="4">
    <source>
        <dbReference type="Proteomes" id="UP000593567"/>
    </source>
</evidence>
<feature type="coiled-coil region" evidence="1">
    <location>
        <begin position="866"/>
        <end position="893"/>
    </location>
</feature>
<feature type="compositionally biased region" description="Low complexity" evidence="2">
    <location>
        <begin position="1294"/>
        <end position="1305"/>
    </location>
</feature>
<dbReference type="GO" id="GO:0051015">
    <property type="term" value="F:actin filament binding"/>
    <property type="evidence" value="ECO:0007669"/>
    <property type="project" value="TreeGrafter"/>
</dbReference>
<comment type="caution">
    <text evidence="3">The sequence shown here is derived from an EMBL/GenBank/DDBJ whole genome shotgun (WGS) entry which is preliminary data.</text>
</comment>
<name>A0A7J7KSI2_BUGNE</name>
<feature type="region of interest" description="Disordered" evidence="2">
    <location>
        <begin position="364"/>
        <end position="476"/>
    </location>
</feature>
<dbReference type="InterPro" id="IPR036872">
    <property type="entry name" value="CH_dom_sf"/>
</dbReference>
<feature type="region of interest" description="Disordered" evidence="2">
    <location>
        <begin position="1077"/>
        <end position="1110"/>
    </location>
</feature>
<feature type="region of interest" description="Disordered" evidence="2">
    <location>
        <begin position="1796"/>
        <end position="1822"/>
    </location>
</feature>
<dbReference type="GO" id="GO:0016460">
    <property type="term" value="C:myosin II complex"/>
    <property type="evidence" value="ECO:0007669"/>
    <property type="project" value="TreeGrafter"/>
</dbReference>
<dbReference type="PANTHER" id="PTHR45615">
    <property type="entry name" value="MYOSIN HEAVY CHAIN, NON-MUSCLE"/>
    <property type="match status" value="1"/>
</dbReference>
<feature type="region of interest" description="Disordered" evidence="2">
    <location>
        <begin position="1928"/>
        <end position="1973"/>
    </location>
</feature>
<feature type="compositionally biased region" description="Polar residues" evidence="2">
    <location>
        <begin position="1928"/>
        <end position="1946"/>
    </location>
</feature>
<feature type="region of interest" description="Disordered" evidence="2">
    <location>
        <begin position="1753"/>
        <end position="1775"/>
    </location>
</feature>
<feature type="compositionally biased region" description="Polar residues" evidence="2">
    <location>
        <begin position="1311"/>
        <end position="1321"/>
    </location>
</feature>
<feature type="compositionally biased region" description="Polar residues" evidence="2">
    <location>
        <begin position="1473"/>
        <end position="1505"/>
    </location>
</feature>
<proteinExistence type="predicted"/>
<feature type="coiled-coil region" evidence="1">
    <location>
        <begin position="1161"/>
        <end position="1216"/>
    </location>
</feature>
<feature type="compositionally biased region" description="Polar residues" evidence="2">
    <location>
        <begin position="1694"/>
        <end position="1708"/>
    </location>
</feature>